<reference evidence="6 7" key="1">
    <citation type="submission" date="2014-06" db="EMBL/GenBank/DDBJ databases">
        <title>Draft genome sequence of Paenibacillus sp. MSt1.</title>
        <authorList>
            <person name="Aw Y.K."/>
            <person name="Ong K.S."/>
            <person name="Gan H.M."/>
            <person name="Lee S.M."/>
        </authorList>
    </citation>
    <scope>NUCLEOTIDE SEQUENCE [LARGE SCALE GENOMIC DNA]</scope>
    <source>
        <strain evidence="6 7">MSt1</strain>
    </source>
</reference>
<dbReference type="PANTHER" id="PTHR43479:SF11">
    <property type="entry name" value="ACREF_ENVCD OPERON REPRESSOR-RELATED"/>
    <property type="match status" value="1"/>
</dbReference>
<dbReference type="Proteomes" id="UP000028123">
    <property type="component" value="Unassembled WGS sequence"/>
</dbReference>
<comment type="caution">
    <text evidence="6">The sequence shown here is derived from an EMBL/GenBank/DDBJ whole genome shotgun (WGS) entry which is preliminary data.</text>
</comment>
<dbReference type="FunFam" id="1.10.10.60:FF:000141">
    <property type="entry name" value="TetR family transcriptional regulator"/>
    <property type="match status" value="1"/>
</dbReference>
<dbReference type="eggNOG" id="COG1309">
    <property type="taxonomic scope" value="Bacteria"/>
</dbReference>
<evidence type="ECO:0000256" key="4">
    <source>
        <dbReference type="PROSITE-ProRule" id="PRU00335"/>
    </source>
</evidence>
<evidence type="ECO:0000313" key="7">
    <source>
        <dbReference type="Proteomes" id="UP000028123"/>
    </source>
</evidence>
<evidence type="ECO:0000313" key="6">
    <source>
        <dbReference type="EMBL" id="KEQ24478.1"/>
    </source>
</evidence>
<evidence type="ECO:0000259" key="5">
    <source>
        <dbReference type="PROSITE" id="PS50977"/>
    </source>
</evidence>
<organism evidence="6 7">
    <name type="scientific">Paenibacillus tyrfis</name>
    <dbReference type="NCBI Taxonomy" id="1501230"/>
    <lineage>
        <taxon>Bacteria</taxon>
        <taxon>Bacillati</taxon>
        <taxon>Bacillota</taxon>
        <taxon>Bacilli</taxon>
        <taxon>Bacillales</taxon>
        <taxon>Paenibacillaceae</taxon>
        <taxon>Paenibacillus</taxon>
    </lineage>
</organism>
<evidence type="ECO:0000256" key="2">
    <source>
        <dbReference type="ARBA" id="ARBA00023125"/>
    </source>
</evidence>
<dbReference type="PANTHER" id="PTHR43479">
    <property type="entry name" value="ACREF/ENVCD OPERON REPRESSOR-RELATED"/>
    <property type="match status" value="1"/>
</dbReference>
<name>A0A081P1A5_9BACL</name>
<gene>
    <name evidence="6" type="ORF">ET33_09375</name>
</gene>
<keyword evidence="7" id="KW-1185">Reference proteome</keyword>
<dbReference type="InterPro" id="IPR009057">
    <property type="entry name" value="Homeodomain-like_sf"/>
</dbReference>
<dbReference type="Pfam" id="PF08360">
    <property type="entry name" value="TetR_C_5"/>
    <property type="match status" value="1"/>
</dbReference>
<dbReference type="PROSITE" id="PS50977">
    <property type="entry name" value="HTH_TETR_2"/>
    <property type="match status" value="1"/>
</dbReference>
<proteinExistence type="predicted"/>
<dbReference type="OrthoDB" id="9785164at2"/>
<dbReference type="SUPFAM" id="SSF48498">
    <property type="entry name" value="Tetracyclin repressor-like, C-terminal domain"/>
    <property type="match status" value="1"/>
</dbReference>
<keyword evidence="2 4" id="KW-0238">DNA-binding</keyword>
<feature type="domain" description="HTH tetR-type" evidence="5">
    <location>
        <begin position="10"/>
        <end position="70"/>
    </location>
</feature>
<keyword evidence="1" id="KW-0805">Transcription regulation</keyword>
<dbReference type="InterPro" id="IPR013571">
    <property type="entry name" value="Tscrpt_reg_QacR_C"/>
</dbReference>
<protein>
    <submittedName>
        <fullName evidence="6">Transcriptional regulator</fullName>
    </submittedName>
</protein>
<dbReference type="InterPro" id="IPR050624">
    <property type="entry name" value="HTH-type_Tx_Regulator"/>
</dbReference>
<evidence type="ECO:0000256" key="3">
    <source>
        <dbReference type="ARBA" id="ARBA00023163"/>
    </source>
</evidence>
<sequence>MARKRPEEAEQTRKHILATAKELFVQKGYSATSIDDIRVNSGMSKGSIYYHFKSKESLFLKLLDENMQEWIDQWTKLSASLTSETERLYALADHFALDLQNPLMKAAEEFSGSQTADPDILNYLLTLAKTPHQHVKNVLQAGMDKGEFKKDDPEQLTFIVMGTLGGLSATYYENYSMDQLIAIHRKAIDTILNGIRPD</sequence>
<accession>A0A081P1A5</accession>
<feature type="DNA-binding region" description="H-T-H motif" evidence="4">
    <location>
        <begin position="33"/>
        <end position="52"/>
    </location>
</feature>
<evidence type="ECO:0000256" key="1">
    <source>
        <dbReference type="ARBA" id="ARBA00023015"/>
    </source>
</evidence>
<dbReference type="Gene3D" id="1.10.10.60">
    <property type="entry name" value="Homeodomain-like"/>
    <property type="match status" value="1"/>
</dbReference>
<dbReference type="AlphaFoldDB" id="A0A081P1A5"/>
<dbReference type="GO" id="GO:0003677">
    <property type="term" value="F:DNA binding"/>
    <property type="evidence" value="ECO:0007669"/>
    <property type="project" value="UniProtKB-UniRule"/>
</dbReference>
<dbReference type="EMBL" id="JNVM01000016">
    <property type="protein sequence ID" value="KEQ24478.1"/>
    <property type="molecule type" value="Genomic_DNA"/>
</dbReference>
<keyword evidence="3" id="KW-0804">Transcription</keyword>
<dbReference type="PRINTS" id="PR00455">
    <property type="entry name" value="HTHTETR"/>
</dbReference>
<dbReference type="RefSeq" id="WP_010495378.1">
    <property type="nucleotide sequence ID" value="NZ_JAMZAW010000008.1"/>
</dbReference>
<dbReference type="InterPro" id="IPR001647">
    <property type="entry name" value="HTH_TetR"/>
</dbReference>
<dbReference type="Pfam" id="PF00440">
    <property type="entry name" value="TetR_N"/>
    <property type="match status" value="1"/>
</dbReference>
<dbReference type="GO" id="GO:0045892">
    <property type="term" value="P:negative regulation of DNA-templated transcription"/>
    <property type="evidence" value="ECO:0007669"/>
    <property type="project" value="InterPro"/>
</dbReference>
<dbReference type="SUPFAM" id="SSF46689">
    <property type="entry name" value="Homeodomain-like"/>
    <property type="match status" value="1"/>
</dbReference>
<dbReference type="GO" id="GO:0003700">
    <property type="term" value="F:DNA-binding transcription factor activity"/>
    <property type="evidence" value="ECO:0007669"/>
    <property type="project" value="InterPro"/>
</dbReference>
<dbReference type="Gene3D" id="1.10.357.10">
    <property type="entry name" value="Tetracycline Repressor, domain 2"/>
    <property type="match status" value="1"/>
</dbReference>
<dbReference type="InterPro" id="IPR036271">
    <property type="entry name" value="Tet_transcr_reg_TetR-rel_C_sf"/>
</dbReference>